<gene>
    <name evidence="4" type="ORF">PACLA_8A037780</name>
</gene>
<evidence type="ECO:0000256" key="1">
    <source>
        <dbReference type="SAM" id="Coils"/>
    </source>
</evidence>
<feature type="region of interest" description="Disordered" evidence="2">
    <location>
        <begin position="808"/>
        <end position="848"/>
    </location>
</feature>
<accession>A0A6S7LR47</accession>
<organism evidence="4 5">
    <name type="scientific">Paramuricea clavata</name>
    <name type="common">Red gorgonian</name>
    <name type="synonym">Violescent sea-whip</name>
    <dbReference type="NCBI Taxonomy" id="317549"/>
    <lineage>
        <taxon>Eukaryota</taxon>
        <taxon>Metazoa</taxon>
        <taxon>Cnidaria</taxon>
        <taxon>Anthozoa</taxon>
        <taxon>Octocorallia</taxon>
        <taxon>Malacalcyonacea</taxon>
        <taxon>Plexauridae</taxon>
        <taxon>Paramuricea</taxon>
    </lineage>
</organism>
<keyword evidence="5" id="KW-1185">Reference proteome</keyword>
<feature type="compositionally biased region" description="Acidic residues" evidence="2">
    <location>
        <begin position="808"/>
        <end position="817"/>
    </location>
</feature>
<evidence type="ECO:0000256" key="3">
    <source>
        <dbReference type="SAM" id="Phobius"/>
    </source>
</evidence>
<name>A0A6S7LR47_PARCT</name>
<keyword evidence="3" id="KW-0472">Membrane</keyword>
<feature type="compositionally biased region" description="Basic and acidic residues" evidence="2">
    <location>
        <begin position="818"/>
        <end position="830"/>
    </location>
</feature>
<evidence type="ECO:0000313" key="4">
    <source>
        <dbReference type="EMBL" id="CAB4039039.1"/>
    </source>
</evidence>
<proteinExistence type="predicted"/>
<feature type="transmembrane region" description="Helical" evidence="3">
    <location>
        <begin position="1275"/>
        <end position="1299"/>
    </location>
</feature>
<keyword evidence="1" id="KW-0175">Coiled coil</keyword>
<protein>
    <submittedName>
        <fullName evidence="4">Uncharacterized protein</fullName>
    </submittedName>
</protein>
<dbReference type="Pfam" id="PF20499">
    <property type="entry name" value="DUF6729"/>
    <property type="match status" value="1"/>
</dbReference>
<feature type="region of interest" description="Disordered" evidence="2">
    <location>
        <begin position="152"/>
        <end position="176"/>
    </location>
</feature>
<keyword evidence="3" id="KW-0812">Transmembrane</keyword>
<reference evidence="4" key="1">
    <citation type="submission" date="2020-04" db="EMBL/GenBank/DDBJ databases">
        <authorList>
            <person name="Alioto T."/>
            <person name="Alioto T."/>
            <person name="Gomez Garrido J."/>
        </authorList>
    </citation>
    <scope>NUCLEOTIDE SEQUENCE</scope>
    <source>
        <strain evidence="4">A484AB</strain>
    </source>
</reference>
<sequence>MPKVGLSDSEWKRRLKLFAEGHFDFGRGNNPPPNSKWARSIENIKKCPVQHAKVDLFGNPNKCSCGYHKARASTATITRPATSVRTDVASSESVVSTSTAFHEETSDWNTADEQVSDSDLLESVHGIEATLAANKPLQSEVVLQTSESTIMITESQPQQSKPVDSTNKIQRPNQNDTSLRLPKQWALNMSYQDQCWIGKAMFASKGNLVSKLNNWWYPPPSPAPNASGVPNPTNYFLRRLFLWMPKRMWGVVLPCPTCNIPERTLQSKGLYTRVRLVLDIKEYYYLAAEYHSCKACGGTFIAWDNRILERLPDGIRLKFPVVLTYKYACDQAVTSLLRSRTLGNSPGALQNSIRELHSEQWMRRYVSYLSDCKRHRTSSQQFQQPPVEYERAKELKDLPTAKWFLACYVRDVYNRLESLKAVTTSVLGSVLKIDSTKKMTRKLQGIDINTASWVTNVGNERGQVLNSIVTTSESIASLQPLADGLMSRFERAGVQPPVLLYTDRDCCSSQEGESKYQLLFHAWPNLLIRLDIFHFMRRCAVGCTSESHPLYGIFMASLSRCIFEWDQSDLEALYAAKRAELHENGIKSPSAKAVMNAVSKKELAKHCRRRTRGTDETESQLTGLFNSLASATDVLGVPLFRDEMLTEIWPEQRKHVPCIQDPPGVSLYTVTGELKKGGKTLPVYRCARGSTSLESFHLHLNRFIPGTSAGAVAFQAYLVEGLARWNRERAVQDRVTADKLRSFDITLMHRVNALSTAIYGEAALTNFSTPSPYTGEVIGVKYLRLQAGDCPDAVQDLDREIDEAFGEFEMGSDEEEGDSRTDETVAHPEDSSDSGNEEDDEAALDASGIPGWDKVGKLANALLALDSHVTNKQAGEIKQLYLNLDEYDKKPLMFSPRYKKAKGRFLKKKKKTGHVGTEAMARTFVTGGQVARCPSKSRLVEAVMIRLTGEAVEQRAKGPDSPYLSKWKVVLLRYNALRNTVVNSRLYDNTNLQLYPVNETTISKWYKNKARVDEVKLLLQGLSVPNPPLAADDPLPEPLELQPNPMPVMPPPVSTNPSVPSTSVVAEDPELVIVEKSQRIPSNLPRTTAWRKRKAEALQKEAEAARSQGLPSPKKVRLAYTCKKCGQPQNKETGHSQYYGQTYCPNEEGQIPKNEWLKKKADERKAKKQLNLENSQEMLNNLSENHEEYTNFTPVISAILDIPIVVDPVPQDDTERSKIPKSQCSNVPEKISLQLAQKLGQDLLCEGGKGGKEGGRKRGEFTGLPVANKKEKTHLGYLCYASIGVVAVVTVGVVLQAIVNKYPRGAFLSEKSSKKVNFYGYFVL</sequence>
<dbReference type="OrthoDB" id="5987717at2759"/>
<dbReference type="EMBL" id="CACRXK020024881">
    <property type="protein sequence ID" value="CAB4039039.1"/>
    <property type="molecule type" value="Genomic_DNA"/>
</dbReference>
<feature type="compositionally biased region" description="Acidic residues" evidence="2">
    <location>
        <begin position="831"/>
        <end position="843"/>
    </location>
</feature>
<dbReference type="InterPro" id="IPR046616">
    <property type="entry name" value="DUF6729"/>
</dbReference>
<comment type="caution">
    <text evidence="4">The sequence shown here is derived from an EMBL/GenBank/DDBJ whole genome shotgun (WGS) entry which is preliminary data.</text>
</comment>
<dbReference type="PANTHER" id="PTHR24401:SF29">
    <property type="entry name" value="SI:CH211-243P7.3-RELATED"/>
    <property type="match status" value="1"/>
</dbReference>
<evidence type="ECO:0000313" key="5">
    <source>
        <dbReference type="Proteomes" id="UP001152795"/>
    </source>
</evidence>
<dbReference type="Proteomes" id="UP001152795">
    <property type="component" value="Unassembled WGS sequence"/>
</dbReference>
<evidence type="ECO:0000256" key="2">
    <source>
        <dbReference type="SAM" id="MobiDB-lite"/>
    </source>
</evidence>
<keyword evidence="3" id="KW-1133">Transmembrane helix</keyword>
<dbReference type="PANTHER" id="PTHR24401">
    <property type="entry name" value="SI:CH211-243P7.3-RELATED"/>
    <property type="match status" value="1"/>
</dbReference>
<feature type="coiled-coil region" evidence="1">
    <location>
        <begin position="1153"/>
        <end position="1192"/>
    </location>
</feature>